<evidence type="ECO:0000259" key="10">
    <source>
        <dbReference type="Pfam" id="PF21654"/>
    </source>
</evidence>
<dbReference type="InterPro" id="IPR006116">
    <property type="entry name" value="NT_2-5OAS_ClassI-CCAase"/>
</dbReference>
<evidence type="ECO:0000256" key="3">
    <source>
        <dbReference type="ARBA" id="ARBA00022723"/>
    </source>
</evidence>
<evidence type="ECO:0000256" key="5">
    <source>
        <dbReference type="ARBA" id="ARBA00022840"/>
    </source>
</evidence>
<keyword evidence="8" id="KW-0051">Antiviral defense</keyword>
<dbReference type="CDD" id="cd05400">
    <property type="entry name" value="NT_2-5OAS_ClassI-CCAase"/>
    <property type="match status" value="1"/>
</dbReference>
<evidence type="ECO:0000256" key="6">
    <source>
        <dbReference type="ARBA" id="ARBA00022842"/>
    </source>
</evidence>
<evidence type="ECO:0000256" key="7">
    <source>
        <dbReference type="ARBA" id="ARBA00023080"/>
    </source>
</evidence>
<dbReference type="Pfam" id="PF21654">
    <property type="entry name" value="DncV-like_NTFase"/>
    <property type="match status" value="1"/>
</dbReference>
<organism evidence="11">
    <name type="scientific">termite gut metagenome</name>
    <dbReference type="NCBI Taxonomy" id="433724"/>
    <lineage>
        <taxon>unclassified sequences</taxon>
        <taxon>metagenomes</taxon>
        <taxon>organismal metagenomes</taxon>
    </lineage>
</organism>
<reference evidence="11" key="1">
    <citation type="submission" date="2019-03" db="EMBL/GenBank/DDBJ databases">
        <title>Single cell metagenomics reveals metabolic interactions within the superorganism composed of flagellate Streblomastix strix and complex community of Bacteroidetes bacteria on its surface.</title>
        <authorList>
            <person name="Treitli S.C."/>
            <person name="Kolisko M."/>
            <person name="Husnik F."/>
            <person name="Keeling P."/>
            <person name="Hampl V."/>
        </authorList>
    </citation>
    <scope>NUCLEOTIDE SEQUENCE</scope>
    <source>
        <strain evidence="11">STM</strain>
    </source>
</reference>
<dbReference type="GO" id="GO:0005525">
    <property type="term" value="F:GTP binding"/>
    <property type="evidence" value="ECO:0007669"/>
    <property type="project" value="UniProtKB-KW"/>
</dbReference>
<dbReference type="InterPro" id="IPR048445">
    <property type="entry name" value="DncV-like_NTFase"/>
</dbReference>
<evidence type="ECO:0000313" key="11">
    <source>
        <dbReference type="EMBL" id="KAA6345211.1"/>
    </source>
</evidence>
<dbReference type="InterPro" id="IPR047805">
    <property type="entry name" value="GAMP_synthase"/>
</dbReference>
<evidence type="ECO:0000256" key="2">
    <source>
        <dbReference type="ARBA" id="ARBA00022695"/>
    </source>
</evidence>
<keyword evidence="9" id="KW-0342">GTP-binding</keyword>
<keyword evidence="2" id="KW-0548">Nucleotidyltransferase</keyword>
<proteinExistence type="predicted"/>
<evidence type="ECO:0000256" key="4">
    <source>
        <dbReference type="ARBA" id="ARBA00022741"/>
    </source>
</evidence>
<protein>
    <recommendedName>
        <fullName evidence="10">Cyclic GMP-AMP synthase DncV-like nucleotidyltransferase domain-containing protein</fullName>
    </recommendedName>
</protein>
<accession>A0A5J4SIQ9</accession>
<evidence type="ECO:0000256" key="8">
    <source>
        <dbReference type="ARBA" id="ARBA00023118"/>
    </source>
</evidence>
<comment type="caution">
    <text evidence="11">The sequence shown here is derived from an EMBL/GenBank/DDBJ whole genome shotgun (WGS) entry which is preliminary data.</text>
</comment>
<dbReference type="GO" id="GO:0051607">
    <property type="term" value="P:defense response to virus"/>
    <property type="evidence" value="ECO:0007669"/>
    <property type="project" value="UniProtKB-KW"/>
</dbReference>
<dbReference type="GO" id="GO:0046872">
    <property type="term" value="F:metal ion binding"/>
    <property type="evidence" value="ECO:0007669"/>
    <property type="project" value="UniProtKB-KW"/>
</dbReference>
<feature type="domain" description="Cyclic GMP-AMP synthase DncV-like nucleotidyltransferase" evidence="10">
    <location>
        <begin position="54"/>
        <end position="143"/>
    </location>
</feature>
<dbReference type="GO" id="GO:0140701">
    <property type="term" value="F:3',3'-cyclic GMP-AMP synthase activity"/>
    <property type="evidence" value="ECO:0007669"/>
    <property type="project" value="InterPro"/>
</dbReference>
<evidence type="ECO:0000256" key="1">
    <source>
        <dbReference type="ARBA" id="ARBA00022679"/>
    </source>
</evidence>
<dbReference type="EMBL" id="SNRY01000180">
    <property type="protein sequence ID" value="KAA6345211.1"/>
    <property type="molecule type" value="Genomic_DNA"/>
</dbReference>
<keyword evidence="3" id="KW-0479">Metal-binding</keyword>
<keyword evidence="7" id="KW-0546">Nucleotide metabolism</keyword>
<evidence type="ECO:0000256" key="9">
    <source>
        <dbReference type="ARBA" id="ARBA00023134"/>
    </source>
</evidence>
<dbReference type="GO" id="GO:0005524">
    <property type="term" value="F:ATP binding"/>
    <property type="evidence" value="ECO:0007669"/>
    <property type="project" value="UniProtKB-KW"/>
</dbReference>
<keyword evidence="4" id="KW-0547">Nucleotide-binding</keyword>
<keyword evidence="6" id="KW-0460">Magnesium</keyword>
<gene>
    <name evidence="11" type="ORF">EZS27_007187</name>
</gene>
<name>A0A5J4SIQ9_9ZZZZ</name>
<sequence length="357" mass="41382">MANNHSQFIAFNQSIKLSDENRQILMTARESLRKRIKEAFNKLSEQDRQTHTIEFQSQGSFVMDTIIKPLKDDFDLDDGVYFQGNLPEEKRAKPQVFHSIVIKAIDKHYEIEDISDKPTCVRVKYDNNYSKNNLGFHIDLPIYYAEKFETPELAHTKDGWVESNPVEFISWFEEKAQSGFQKVFLYESLQYAEPFQKWLSDIRKKDCQLRRIVRYLKAWADLKRKEMPCGIIMSILAANNYVANERDDISLRDTLINIKTELEVNGCKCFRPTPKAGEDLFATKTQEEKQYFLNALNEFVTSANQSIENTNPKESCLKWQKHFGDRFSCSTAKDEDEQSIAKTYSAPAVIASNAKSA</sequence>
<keyword evidence="1" id="KW-0808">Transferase</keyword>
<dbReference type="GO" id="GO:0009117">
    <property type="term" value="P:nucleotide metabolic process"/>
    <property type="evidence" value="ECO:0007669"/>
    <property type="project" value="UniProtKB-KW"/>
</dbReference>
<dbReference type="AlphaFoldDB" id="A0A5J4SIQ9"/>
<dbReference type="NCBIfam" id="NF041078">
    <property type="entry name" value="cGAS"/>
    <property type="match status" value="1"/>
</dbReference>
<keyword evidence="5" id="KW-0067">ATP-binding</keyword>